<dbReference type="InterPro" id="IPR005064">
    <property type="entry name" value="BUG"/>
</dbReference>
<dbReference type="CDD" id="cd07012">
    <property type="entry name" value="PBP2_Bug_TTT"/>
    <property type="match status" value="1"/>
</dbReference>
<name>A0ABU2KBJ2_9ACTN</name>
<reference evidence="4" key="1">
    <citation type="submission" date="2023-07" db="EMBL/GenBank/DDBJ databases">
        <title>30 novel species of actinomycetes from the DSMZ collection.</title>
        <authorList>
            <person name="Nouioui I."/>
        </authorList>
    </citation>
    <scope>NUCLEOTIDE SEQUENCE [LARGE SCALE GENOMIC DNA]</scope>
    <source>
        <strain evidence="4">DSM 46792</strain>
    </source>
</reference>
<evidence type="ECO:0000256" key="1">
    <source>
        <dbReference type="ARBA" id="ARBA00006987"/>
    </source>
</evidence>
<dbReference type="Proteomes" id="UP001183222">
    <property type="component" value="Unassembled WGS sequence"/>
</dbReference>
<gene>
    <name evidence="3" type="ORF">RM425_16785</name>
</gene>
<dbReference type="EMBL" id="JAVREI010000014">
    <property type="protein sequence ID" value="MDT0277558.1"/>
    <property type="molecule type" value="Genomic_DNA"/>
</dbReference>
<evidence type="ECO:0000256" key="2">
    <source>
        <dbReference type="SAM" id="SignalP"/>
    </source>
</evidence>
<dbReference type="Pfam" id="PF03401">
    <property type="entry name" value="TctC"/>
    <property type="match status" value="1"/>
</dbReference>
<dbReference type="RefSeq" id="WP_311346366.1">
    <property type="nucleotide sequence ID" value="NZ_JAVREI010000014.1"/>
</dbReference>
<dbReference type="PIRSF" id="PIRSF017082">
    <property type="entry name" value="YflP"/>
    <property type="match status" value="1"/>
</dbReference>
<feature type="signal peptide" evidence="2">
    <location>
        <begin position="1"/>
        <end position="27"/>
    </location>
</feature>
<proteinExistence type="inferred from homology"/>
<sequence>MTTNHRVRRWASTGAGLTLALSLAACGGNVGGGGGDSAEFPDGPITILVGADPGGSTDLIARAAAEGVSDELGVAVTIENRPGANGAISLEALADADPDGQTLAIFNGSLAYITPFAVGEENAVSIEDYEVITGLSLDDYVLVTAPDSGFATVEDLAAAGRPITFGTTGVGTGSQLSQELLFAQADIDATAVPFDGGSPTLTAVLGGQVDVGSIQLGEAIEQIEAGELTPIVTFAEERPSYLADTPTAVEAGYDVPVQQSRAVVAPEGTPDDVISTLEEAFQATFETEEYQQFNEDNQLTPYEVDGDEVVETWTSNLDRYREVIEEYGIELGGE</sequence>
<dbReference type="SUPFAM" id="SSF53850">
    <property type="entry name" value="Periplasmic binding protein-like II"/>
    <property type="match status" value="1"/>
</dbReference>
<dbReference type="PANTHER" id="PTHR42928">
    <property type="entry name" value="TRICARBOXYLATE-BINDING PROTEIN"/>
    <property type="match status" value="1"/>
</dbReference>
<protein>
    <submittedName>
        <fullName evidence="3">Tripartite tricarboxylate transporter substrate binding protein</fullName>
    </submittedName>
</protein>
<dbReference type="InterPro" id="IPR042100">
    <property type="entry name" value="Bug_dom1"/>
</dbReference>
<dbReference type="PANTHER" id="PTHR42928:SF5">
    <property type="entry name" value="BLR1237 PROTEIN"/>
    <property type="match status" value="1"/>
</dbReference>
<organism evidence="3 4">
    <name type="scientific">Blastococcus goldschmidtiae</name>
    <dbReference type="NCBI Taxonomy" id="3075546"/>
    <lineage>
        <taxon>Bacteria</taxon>
        <taxon>Bacillati</taxon>
        <taxon>Actinomycetota</taxon>
        <taxon>Actinomycetes</taxon>
        <taxon>Geodermatophilales</taxon>
        <taxon>Geodermatophilaceae</taxon>
        <taxon>Blastococcus</taxon>
    </lineage>
</organism>
<accession>A0ABU2KBJ2</accession>
<dbReference type="Gene3D" id="3.40.190.150">
    <property type="entry name" value="Bordetella uptake gene, domain 1"/>
    <property type="match status" value="1"/>
</dbReference>
<dbReference type="PROSITE" id="PS51257">
    <property type="entry name" value="PROKAR_LIPOPROTEIN"/>
    <property type="match status" value="1"/>
</dbReference>
<keyword evidence="2" id="KW-0732">Signal</keyword>
<dbReference type="Gene3D" id="3.40.190.10">
    <property type="entry name" value="Periplasmic binding protein-like II"/>
    <property type="match status" value="1"/>
</dbReference>
<evidence type="ECO:0000313" key="3">
    <source>
        <dbReference type="EMBL" id="MDT0277558.1"/>
    </source>
</evidence>
<evidence type="ECO:0000313" key="4">
    <source>
        <dbReference type="Proteomes" id="UP001183222"/>
    </source>
</evidence>
<comment type="similarity">
    <text evidence="1">Belongs to the UPF0065 (bug) family.</text>
</comment>
<feature type="chain" id="PRO_5047258308" evidence="2">
    <location>
        <begin position="28"/>
        <end position="334"/>
    </location>
</feature>
<keyword evidence="4" id="KW-1185">Reference proteome</keyword>
<comment type="caution">
    <text evidence="3">The sequence shown here is derived from an EMBL/GenBank/DDBJ whole genome shotgun (WGS) entry which is preliminary data.</text>
</comment>